<gene>
    <name evidence="2" type="ORF">CCMP2556_LOCUS10876</name>
    <name evidence="3" type="ORF">CCMP2556_LOCUS11439</name>
</gene>
<reference evidence="2 4" key="1">
    <citation type="submission" date="2024-02" db="EMBL/GenBank/DDBJ databases">
        <authorList>
            <person name="Chen Y."/>
            <person name="Shah S."/>
            <person name="Dougan E. K."/>
            <person name="Thang M."/>
            <person name="Chan C."/>
        </authorList>
    </citation>
    <scope>NUCLEOTIDE SEQUENCE [LARGE SCALE GENOMIC DNA]</scope>
</reference>
<evidence type="ECO:0000313" key="4">
    <source>
        <dbReference type="Proteomes" id="UP001642484"/>
    </source>
</evidence>
<organism evidence="2 4">
    <name type="scientific">Durusdinium trenchii</name>
    <dbReference type="NCBI Taxonomy" id="1381693"/>
    <lineage>
        <taxon>Eukaryota</taxon>
        <taxon>Sar</taxon>
        <taxon>Alveolata</taxon>
        <taxon>Dinophyceae</taxon>
        <taxon>Suessiales</taxon>
        <taxon>Symbiodiniaceae</taxon>
        <taxon>Durusdinium</taxon>
    </lineage>
</organism>
<evidence type="ECO:0000313" key="3">
    <source>
        <dbReference type="EMBL" id="CAK9013813.1"/>
    </source>
</evidence>
<sequence length="320" mass="35741">MVRKSNAPRGPTKRQKERRTVKEQKARQKNEARFASAVRGSQASLLEQDFQFVTDTLQDNPRWIQPLAGLIRSGALNGILKDNFDEENASSVGPKWKGRAKTWLQLPLEMKVAMIEATGLSLQPDLRTDDFVKRAFQVQFWVGAGPKIPLKRTDIRQVSTLERFAKLRVESLGVNYLNLLNSKEPLKANMDLHIWSVTGNTLCCCALAKTEEDGLEYELLPLAKGDRWILSDRASPSCRVRSELKPNLYDFLCWDFFSDESSRELPDYESTWDEPDNEAAEDILSTSALTETGGAPTVVQTPVKPAGALKGSPSTASPQS</sequence>
<dbReference type="EMBL" id="CAXAMN010005446">
    <property type="protein sequence ID" value="CAK9013813.1"/>
    <property type="molecule type" value="Genomic_DNA"/>
</dbReference>
<feature type="region of interest" description="Disordered" evidence="1">
    <location>
        <begin position="288"/>
        <end position="320"/>
    </location>
</feature>
<protein>
    <submittedName>
        <fullName evidence="2">Uncharacterized protein</fullName>
    </submittedName>
</protein>
<feature type="compositionally biased region" description="Basic and acidic residues" evidence="1">
    <location>
        <begin position="18"/>
        <end position="32"/>
    </location>
</feature>
<name>A0ABP0JDR8_9DINO</name>
<dbReference type="EMBL" id="CAXAMN010005113">
    <property type="protein sequence ID" value="CAK9012497.1"/>
    <property type="molecule type" value="Genomic_DNA"/>
</dbReference>
<evidence type="ECO:0000313" key="2">
    <source>
        <dbReference type="EMBL" id="CAK9012497.1"/>
    </source>
</evidence>
<comment type="caution">
    <text evidence="2">The sequence shown here is derived from an EMBL/GenBank/DDBJ whole genome shotgun (WGS) entry which is preliminary data.</text>
</comment>
<feature type="region of interest" description="Disordered" evidence="1">
    <location>
        <begin position="1"/>
        <end position="34"/>
    </location>
</feature>
<keyword evidence="4" id="KW-1185">Reference proteome</keyword>
<dbReference type="Proteomes" id="UP001642484">
    <property type="component" value="Unassembled WGS sequence"/>
</dbReference>
<accession>A0ABP0JDR8</accession>
<proteinExistence type="predicted"/>
<evidence type="ECO:0000256" key="1">
    <source>
        <dbReference type="SAM" id="MobiDB-lite"/>
    </source>
</evidence>